<feature type="domain" description="DNA mismatch repair proteins mutS family" evidence="8">
    <location>
        <begin position="709"/>
        <end position="899"/>
    </location>
</feature>
<gene>
    <name evidence="9" type="ORF">Faunusvirus4_14</name>
</gene>
<dbReference type="Pfam" id="PF00488">
    <property type="entry name" value="MutS_V"/>
    <property type="match status" value="1"/>
</dbReference>
<dbReference type="GO" id="GO:0030983">
    <property type="term" value="F:mismatched DNA binding"/>
    <property type="evidence" value="ECO:0007669"/>
    <property type="project" value="InterPro"/>
</dbReference>
<evidence type="ECO:0000313" key="9">
    <source>
        <dbReference type="EMBL" id="AYV79173.1"/>
    </source>
</evidence>
<dbReference type="InterPro" id="IPR007695">
    <property type="entry name" value="DNA_mismatch_repair_MutS-lik_N"/>
</dbReference>
<dbReference type="GO" id="GO:0140664">
    <property type="term" value="F:ATP-dependent DNA damage sensor activity"/>
    <property type="evidence" value="ECO:0007669"/>
    <property type="project" value="InterPro"/>
</dbReference>
<feature type="domain" description="DNA mismatch repair protein MutS core" evidence="7">
    <location>
        <begin position="318"/>
        <end position="674"/>
    </location>
</feature>
<dbReference type="Pfam" id="PF01624">
    <property type="entry name" value="MutS_I"/>
    <property type="match status" value="1"/>
</dbReference>
<dbReference type="Gene3D" id="3.40.1170.10">
    <property type="entry name" value="DNA repair protein MutS, domain I"/>
    <property type="match status" value="1"/>
</dbReference>
<evidence type="ECO:0000256" key="2">
    <source>
        <dbReference type="ARBA" id="ARBA00022741"/>
    </source>
</evidence>
<evidence type="ECO:0000256" key="4">
    <source>
        <dbReference type="ARBA" id="ARBA00022840"/>
    </source>
</evidence>
<proteinExistence type="inferred from homology"/>
<dbReference type="GO" id="GO:0005524">
    <property type="term" value="F:ATP binding"/>
    <property type="evidence" value="ECO:0007669"/>
    <property type="project" value="UniProtKB-KW"/>
</dbReference>
<dbReference type="GO" id="GO:0006298">
    <property type="term" value="P:mismatch repair"/>
    <property type="evidence" value="ECO:0007669"/>
    <property type="project" value="InterPro"/>
</dbReference>
<dbReference type="InterPro" id="IPR003615">
    <property type="entry name" value="HNH_nuc"/>
</dbReference>
<keyword evidence="5" id="KW-0238">DNA-binding</keyword>
<dbReference type="PANTHER" id="PTHR11361:SF34">
    <property type="entry name" value="DNA MISMATCH REPAIR PROTEIN MSH1, MITOCHONDRIAL"/>
    <property type="match status" value="1"/>
</dbReference>
<dbReference type="InterPro" id="IPR016151">
    <property type="entry name" value="DNA_mismatch_repair_MutS_N"/>
</dbReference>
<protein>
    <submittedName>
        <fullName evidence="9">DNA mismatch repair ATPase</fullName>
    </submittedName>
</protein>
<dbReference type="PANTHER" id="PTHR11361">
    <property type="entry name" value="DNA MISMATCH REPAIR PROTEIN MUTS FAMILY MEMBER"/>
    <property type="match status" value="1"/>
</dbReference>
<keyword evidence="4" id="KW-0067">ATP-binding</keyword>
<evidence type="ECO:0000256" key="5">
    <source>
        <dbReference type="ARBA" id="ARBA00023125"/>
    </source>
</evidence>
<dbReference type="InterPro" id="IPR027417">
    <property type="entry name" value="P-loop_NTPase"/>
</dbReference>
<keyword evidence="2" id="KW-0547">Nucleotide-binding</keyword>
<dbReference type="InterPro" id="IPR007696">
    <property type="entry name" value="DNA_mismatch_repair_MutS_core"/>
</dbReference>
<dbReference type="InterPro" id="IPR036678">
    <property type="entry name" value="MutS_con_dom_sf"/>
</dbReference>
<keyword evidence="6" id="KW-0234">DNA repair</keyword>
<dbReference type="InterPro" id="IPR017261">
    <property type="entry name" value="DNA_mismatch_repair_MutS/MSH"/>
</dbReference>
<dbReference type="InterPro" id="IPR000432">
    <property type="entry name" value="DNA_mismatch_repair_MutS_C"/>
</dbReference>
<dbReference type="CDD" id="cd00085">
    <property type="entry name" value="HNHc"/>
    <property type="match status" value="1"/>
</dbReference>
<evidence type="ECO:0000256" key="1">
    <source>
        <dbReference type="ARBA" id="ARBA00006271"/>
    </source>
</evidence>
<name>A0A3G5A017_9VIRU</name>
<evidence type="ECO:0000259" key="8">
    <source>
        <dbReference type="SMART" id="SM00534"/>
    </source>
</evidence>
<organism evidence="9">
    <name type="scientific">Faunusvirus sp</name>
    <dbReference type="NCBI Taxonomy" id="2487766"/>
    <lineage>
        <taxon>Viruses</taxon>
        <taxon>Varidnaviria</taxon>
        <taxon>Bamfordvirae</taxon>
        <taxon>Nucleocytoviricota</taxon>
        <taxon>Megaviricetes</taxon>
        <taxon>Imitervirales</taxon>
        <taxon>Mimiviridae</taxon>
    </lineage>
</organism>
<dbReference type="SUPFAM" id="SSF53150">
    <property type="entry name" value="DNA repair protein MutS, domain II"/>
    <property type="match status" value="1"/>
</dbReference>
<dbReference type="Gene3D" id="1.10.1420.10">
    <property type="match status" value="2"/>
</dbReference>
<sequence length="1066" mass="121740">MSITKLYLAEQLKYEKKYGKENTIVLMQVGSFYEAYSTNDEGFDLTKLSKILNIQLTKKDKSMDVNYGNPNMSGFPAISLNKFLRKLTEHGLTVVVISQTTPPPKPKREVTGIYTAGTFIDTDLSPESNNIMSIYLEEEPQSKKCLVSAGLSVIDLSTGVNTIHEAYSTVADDMFALDETLRFINSYNPREIILTFIRSATNSKLDKNELVKYLELNDKNIQYFDTVAKNIQTIAYQNEFLKRVFPNCGMLSPIEYIDMERMASTRLSYIILLQYAYDHNTTIIDNINQPIIYKSDKYLTLSNSAMFQLNIINNGENSRNKSLFAVVNKTSTSMGMRYLNDCLLNPCMDTALLRNRYDAIAELMNKDLYIEVENYLKNVMDLERLHRRVALGELHPFEFMHMHYSYEHIDKMIKQLYNNPALKFVMIPDASVKQFQKFITEYKFILLLDDLKKYNMNDIENNIFNQGIYPDIDKLQTEMNGCLSFIDDLVLVLSRYIETTDKTDYFNDTAANSVPGTQTVIKKEYNDRDGYYLSLTKKRADTLTKMLAKHAKGSIDVHGVTISVADLNIKSGGSSSATYKIYTPQIRNRSDRVVQIKEELKKLVKTHYKQLLNKWYVNYKTMFADIVKFICVVDFLKSGAKVAALHNYYKPQVVESEYGFIKCTKLRHPIIERINTSIEYVPHDITLGKTDSSAEEYIDDSEEEVAEPLMGMLLYGLNSGGKSTLMKSVGLAVILAQVGYFVPATTFIYSPYNSILTRICGNDNMYKGLSSFSVEMVELQAILRRCDKKSLVLADEIARGTETKSSNIIVLAMLQRLSDTETSFVSATHLHDIYNTARFKQLKNVRCFHLNVQYDAKNDVLVYTRHLKDGPGENFYGLTVAKFLIHDRAFIELTNSIKLELDSTIQIVGDKTSNYNKDIYMTACAVCNYKPKVGEIPLETHHIKEQKYADKNGTFTDTHIHKNNQSNLVVLCNSCHDMIDVPNKDNEKLVIEGYSDTSQGRILKYTKVKISPSVKTHNTKFDESTLKLVKSLGGEKGMTRKNARIIMKTKYSIEISESTISKIWKI</sequence>
<dbReference type="InterPro" id="IPR045076">
    <property type="entry name" value="MutS"/>
</dbReference>
<evidence type="ECO:0000256" key="3">
    <source>
        <dbReference type="ARBA" id="ARBA00022763"/>
    </source>
</evidence>
<dbReference type="SMART" id="SM00534">
    <property type="entry name" value="MUTSac"/>
    <property type="match status" value="1"/>
</dbReference>
<dbReference type="SUPFAM" id="SSF48334">
    <property type="entry name" value="DNA repair protein MutS, domain III"/>
    <property type="match status" value="1"/>
</dbReference>
<dbReference type="SUPFAM" id="SSF55271">
    <property type="entry name" value="DNA repair protein MutS, domain I"/>
    <property type="match status" value="1"/>
</dbReference>
<dbReference type="InterPro" id="IPR036187">
    <property type="entry name" value="DNA_mismatch_repair_MutS_sf"/>
</dbReference>
<evidence type="ECO:0000256" key="6">
    <source>
        <dbReference type="ARBA" id="ARBA00023204"/>
    </source>
</evidence>
<dbReference type="SMART" id="SM00533">
    <property type="entry name" value="MUTSd"/>
    <property type="match status" value="1"/>
</dbReference>
<keyword evidence="3" id="KW-0227">DNA damage</keyword>
<dbReference type="SUPFAM" id="SSF52540">
    <property type="entry name" value="P-loop containing nucleoside triphosphate hydrolases"/>
    <property type="match status" value="1"/>
</dbReference>
<dbReference type="Pfam" id="PF05192">
    <property type="entry name" value="MutS_III"/>
    <property type="match status" value="1"/>
</dbReference>
<dbReference type="Gene3D" id="3.40.50.300">
    <property type="entry name" value="P-loop containing nucleotide triphosphate hydrolases"/>
    <property type="match status" value="1"/>
</dbReference>
<reference evidence="9" key="1">
    <citation type="submission" date="2018-10" db="EMBL/GenBank/DDBJ databases">
        <title>Hidden diversity of soil giant viruses.</title>
        <authorList>
            <person name="Schulz F."/>
            <person name="Alteio L."/>
            <person name="Goudeau D."/>
            <person name="Ryan E.M."/>
            <person name="Malmstrom R.R."/>
            <person name="Blanchard J."/>
            <person name="Woyke T."/>
        </authorList>
    </citation>
    <scope>NUCLEOTIDE SEQUENCE</scope>
    <source>
        <strain evidence="9">FNV1</strain>
    </source>
</reference>
<dbReference type="PIRSF" id="PIRSF037677">
    <property type="entry name" value="DNA_mis_repair_Msh6"/>
    <property type="match status" value="1"/>
</dbReference>
<evidence type="ECO:0000259" key="7">
    <source>
        <dbReference type="SMART" id="SM00533"/>
    </source>
</evidence>
<accession>A0A3G5A017</accession>
<comment type="similarity">
    <text evidence="1">Belongs to the DNA mismatch repair MutS family.</text>
</comment>
<dbReference type="EMBL" id="MK072135">
    <property type="protein sequence ID" value="AYV79173.1"/>
    <property type="molecule type" value="Genomic_DNA"/>
</dbReference>